<evidence type="ECO:0000256" key="3">
    <source>
        <dbReference type="ARBA" id="ARBA00023014"/>
    </source>
</evidence>
<dbReference type="GO" id="GO:0051536">
    <property type="term" value="F:iron-sulfur cluster binding"/>
    <property type="evidence" value="ECO:0007669"/>
    <property type="project" value="UniProtKB-KW"/>
</dbReference>
<proteinExistence type="predicted"/>
<accession>A0A9Q5CVW5</accession>
<dbReference type="PROSITE" id="PS51379">
    <property type="entry name" value="4FE4S_FER_2"/>
    <property type="match status" value="2"/>
</dbReference>
<feature type="domain" description="4Fe-4S ferredoxin-type" evidence="4">
    <location>
        <begin position="243"/>
        <end position="271"/>
    </location>
</feature>
<keyword evidence="5" id="KW-0670">Pyruvate</keyword>
<dbReference type="InterPro" id="IPR017900">
    <property type="entry name" value="4Fe4S_Fe_S_CS"/>
</dbReference>
<organism evidence="5 6">
    <name type="scientific">Clostridium beijerinckii</name>
    <name type="common">Clostridium MP</name>
    <dbReference type="NCBI Taxonomy" id="1520"/>
    <lineage>
        <taxon>Bacteria</taxon>
        <taxon>Bacillati</taxon>
        <taxon>Bacillota</taxon>
        <taxon>Clostridia</taxon>
        <taxon>Eubacteriales</taxon>
        <taxon>Clostridiaceae</taxon>
        <taxon>Clostridium</taxon>
    </lineage>
</organism>
<feature type="domain" description="4Fe-4S ferredoxin-type" evidence="4">
    <location>
        <begin position="272"/>
        <end position="301"/>
    </location>
</feature>
<dbReference type="PROSITE" id="PS00198">
    <property type="entry name" value="4FE4S_FER_1"/>
    <property type="match status" value="1"/>
</dbReference>
<dbReference type="Pfam" id="PF00037">
    <property type="entry name" value="Fer4"/>
    <property type="match status" value="1"/>
</dbReference>
<dbReference type="RefSeq" id="WP_077308130.1">
    <property type="nucleotide sequence ID" value="NZ_CP016090.1"/>
</dbReference>
<evidence type="ECO:0000313" key="6">
    <source>
        <dbReference type="Proteomes" id="UP000821656"/>
    </source>
</evidence>
<dbReference type="EMBL" id="JABSXK010000001">
    <property type="protein sequence ID" value="NRV10689.1"/>
    <property type="molecule type" value="Genomic_DNA"/>
</dbReference>
<evidence type="ECO:0000256" key="2">
    <source>
        <dbReference type="ARBA" id="ARBA00023004"/>
    </source>
</evidence>
<protein>
    <submittedName>
        <fullName evidence="5">Pyruvate/2-oxoacid:ferredoxin oxidoreductase delta subunit</fullName>
    </submittedName>
</protein>
<evidence type="ECO:0000256" key="1">
    <source>
        <dbReference type="ARBA" id="ARBA00022723"/>
    </source>
</evidence>
<reference evidence="5" key="1">
    <citation type="submission" date="2020-05" db="EMBL/GenBank/DDBJ databases">
        <title>Genomic insights into acetone-butanol-ethanol (ABE) fermentation by sequencing solventogenic clostridia strains.</title>
        <authorList>
            <person name="Brown S."/>
        </authorList>
    </citation>
    <scope>NUCLEOTIDE SEQUENCE</scope>
    <source>
        <strain evidence="5">DJ126</strain>
    </source>
</reference>
<dbReference type="InterPro" id="IPR017896">
    <property type="entry name" value="4Fe4S_Fe-S-bd"/>
</dbReference>
<dbReference type="GO" id="GO:0046872">
    <property type="term" value="F:metal ion binding"/>
    <property type="evidence" value="ECO:0007669"/>
    <property type="project" value="UniProtKB-KW"/>
</dbReference>
<sequence length="302" mass="34998">MDLQNFIKKFQIPEVAYPFINKIFTKEEIEFVDKMDKDTFTKKDIEKIIDENSDEFIKNSYRIGIISLVDEETSTYKIANFYSRLDIFSISEQEVYRSIPKEDQLAMDDWYFKAYYDGLDHDFSVRPTEDEILPLNKVLEFIDTQDRPVYLNYCDCRSLRGECGKPTKTCITYRNGINTFAHRGLSEEIDKERAKEVVKNADKKGLMHTVNSNGICNCCGDCCYLFRSQKKRNSSGFWPKTNQIIEFNSHNCIKCGACIKRCHFDVFIKVDGIIKTDISKCVGCGICSDSCPTKALTLQERK</sequence>
<name>A0A9Q5CVW5_CLOBE</name>
<keyword evidence="3" id="KW-0411">Iron-sulfur</keyword>
<gene>
    <name evidence="5" type="ORF">DFH45_003652</name>
</gene>
<dbReference type="Proteomes" id="UP000821656">
    <property type="component" value="Unassembled WGS sequence"/>
</dbReference>
<evidence type="ECO:0000313" key="5">
    <source>
        <dbReference type="EMBL" id="NRV10689.1"/>
    </source>
</evidence>
<keyword evidence="1" id="KW-0479">Metal-binding</keyword>
<comment type="caution">
    <text evidence="5">The sequence shown here is derived from an EMBL/GenBank/DDBJ whole genome shotgun (WGS) entry which is preliminary data.</text>
</comment>
<evidence type="ECO:0000259" key="4">
    <source>
        <dbReference type="PROSITE" id="PS51379"/>
    </source>
</evidence>
<dbReference type="SUPFAM" id="SSF54862">
    <property type="entry name" value="4Fe-4S ferredoxins"/>
    <property type="match status" value="1"/>
</dbReference>
<dbReference type="Gene3D" id="3.30.70.20">
    <property type="match status" value="1"/>
</dbReference>
<dbReference type="AlphaFoldDB" id="A0A9Q5CVW5"/>
<keyword evidence="2" id="KW-0408">Iron</keyword>